<dbReference type="EMBL" id="JNSK01000136">
    <property type="protein sequence ID" value="KGA14245.1"/>
    <property type="molecule type" value="Genomic_DNA"/>
</dbReference>
<feature type="transmembrane region" description="Helical" evidence="1">
    <location>
        <begin position="110"/>
        <end position="131"/>
    </location>
</feature>
<accession>A0A094PR42</accession>
<reference evidence="2" key="1">
    <citation type="submission" date="2014-05" db="EMBL/GenBank/DDBJ databases">
        <title>Key roles for freshwater Actinobacteria revealed by deep metagenomic sequencing.</title>
        <authorList>
            <person name="Ghai R."/>
            <person name="Mizuno C.M."/>
            <person name="Picazo A."/>
            <person name="Camacho A."/>
            <person name="Rodriguez-Valera F."/>
        </authorList>
    </citation>
    <scope>NUCLEOTIDE SEQUENCE</scope>
</reference>
<feature type="transmembrane region" description="Helical" evidence="1">
    <location>
        <begin position="331"/>
        <end position="352"/>
    </location>
</feature>
<proteinExistence type="predicted"/>
<keyword evidence="1" id="KW-0472">Membrane</keyword>
<feature type="transmembrane region" description="Helical" evidence="1">
    <location>
        <begin position="270"/>
        <end position="290"/>
    </location>
</feature>
<evidence type="ECO:0000256" key="1">
    <source>
        <dbReference type="SAM" id="Phobius"/>
    </source>
</evidence>
<comment type="caution">
    <text evidence="2">The sequence shown here is derived from an EMBL/GenBank/DDBJ whole genome shotgun (WGS) entry which is preliminary data.</text>
</comment>
<dbReference type="InterPro" id="IPR045931">
    <property type="entry name" value="DUF6350"/>
</dbReference>
<organism evidence="2">
    <name type="scientific">freshwater metagenome</name>
    <dbReference type="NCBI Taxonomy" id="449393"/>
    <lineage>
        <taxon>unclassified sequences</taxon>
        <taxon>metagenomes</taxon>
        <taxon>ecological metagenomes</taxon>
    </lineage>
</organism>
<feature type="transmembrane region" description="Helical" evidence="1">
    <location>
        <begin position="137"/>
        <end position="156"/>
    </location>
</feature>
<keyword evidence="1" id="KW-1133">Transmembrane helix</keyword>
<protein>
    <submittedName>
        <fullName evidence="2">Uncharacterized protein</fullName>
    </submittedName>
</protein>
<dbReference type="Pfam" id="PF19877">
    <property type="entry name" value="DUF6350"/>
    <property type="match status" value="1"/>
</dbReference>
<feature type="transmembrane region" description="Helical" evidence="1">
    <location>
        <begin position="70"/>
        <end position="89"/>
    </location>
</feature>
<evidence type="ECO:0000313" key="2">
    <source>
        <dbReference type="EMBL" id="KGA14245.1"/>
    </source>
</evidence>
<gene>
    <name evidence="2" type="ORF">GM50_20320</name>
</gene>
<feature type="transmembrane region" description="Helical" evidence="1">
    <location>
        <begin position="12"/>
        <end position="35"/>
    </location>
</feature>
<feature type="transmembrane region" description="Helical" evidence="1">
    <location>
        <begin position="222"/>
        <end position="240"/>
    </location>
</feature>
<feature type="transmembrane region" description="Helical" evidence="1">
    <location>
        <begin position="196"/>
        <end position="215"/>
    </location>
</feature>
<dbReference type="AlphaFoldDB" id="A0A094PR42"/>
<feature type="transmembrane region" description="Helical" evidence="1">
    <location>
        <begin position="302"/>
        <end position="325"/>
    </location>
</feature>
<name>A0A094PR42_9ZZZZ</name>
<sequence>MVQRVLAVTFAQALRSAGILLLPLAFITLIAWATAGSTTGTTSDPIRAALWIWLGAHHVHFDLSLSPTGVAGSLTYLPLGALVFPVLALRSGFKRAVTKLDGDYSNLTGARLFFSLFYAIVAFLIAFFSGSDGVRPVWPLAAIFAFLIAFTSTHFIGRGVNFSLPIIFAFRIVALLLALGFALFTVAFFLNFDQGVLITTVLAPGIFGSILLFILNIVYLPNAALAALSYISGAGFAVGADTQLSPFTQEIGQIPALPLLAALPVESNTLALLFSLFIIAIGVLLGYWTLSLPEKIAWQSILLVIIMLGLLGYFASGSLITSAMGAVGVSIWKFQLAVGLELLIGLTAIKFIPRLRIFNR</sequence>
<keyword evidence="1" id="KW-0812">Transmembrane</keyword>
<feature type="transmembrane region" description="Helical" evidence="1">
    <location>
        <begin position="168"/>
        <end position="190"/>
    </location>
</feature>